<keyword evidence="5 8" id="KW-1133">Transmembrane helix</keyword>
<feature type="chain" id="PRO_5045325189" description="T-cell immunomodulatory protein TIP C2 domain-containing protein" evidence="9">
    <location>
        <begin position="26"/>
        <end position="666"/>
    </location>
</feature>
<keyword evidence="6 8" id="KW-0472">Membrane</keyword>
<organism evidence="11 12">
    <name type="scientific">Basidiobolus ranarum</name>
    <dbReference type="NCBI Taxonomy" id="34480"/>
    <lineage>
        <taxon>Eukaryota</taxon>
        <taxon>Fungi</taxon>
        <taxon>Fungi incertae sedis</taxon>
        <taxon>Zoopagomycota</taxon>
        <taxon>Entomophthoromycotina</taxon>
        <taxon>Basidiobolomycetes</taxon>
        <taxon>Basidiobolales</taxon>
        <taxon>Basidiobolaceae</taxon>
        <taxon>Basidiobolus</taxon>
    </lineage>
</organism>
<evidence type="ECO:0000256" key="8">
    <source>
        <dbReference type="SAM" id="Phobius"/>
    </source>
</evidence>
<feature type="domain" description="T-cell immunomodulatory protein TIP C2" evidence="10">
    <location>
        <begin position="513"/>
        <end position="614"/>
    </location>
</feature>
<dbReference type="PANTHER" id="PTHR13412:SF0">
    <property type="entry name" value="T-CELL IMMUNOMODULATORY PROTEIN"/>
    <property type="match status" value="1"/>
</dbReference>
<evidence type="ECO:0000256" key="9">
    <source>
        <dbReference type="SAM" id="SignalP"/>
    </source>
</evidence>
<keyword evidence="3 8" id="KW-0812">Transmembrane</keyword>
<evidence type="ECO:0000256" key="7">
    <source>
        <dbReference type="ARBA" id="ARBA00023180"/>
    </source>
</evidence>
<comment type="subcellular location">
    <subcellularLocation>
        <location evidence="1">Membrane</location>
        <topology evidence="1">Single-pass type I membrane protein</topology>
    </subcellularLocation>
</comment>
<dbReference type="Pfam" id="PF13517">
    <property type="entry name" value="FG-GAP_3"/>
    <property type="match status" value="2"/>
</dbReference>
<evidence type="ECO:0000313" key="12">
    <source>
        <dbReference type="Proteomes" id="UP001479436"/>
    </source>
</evidence>
<feature type="transmembrane region" description="Helical" evidence="8">
    <location>
        <begin position="620"/>
        <end position="642"/>
    </location>
</feature>
<dbReference type="Pfam" id="PF23122">
    <property type="entry name" value="C2_ITFG1"/>
    <property type="match status" value="1"/>
</dbReference>
<keyword evidence="12" id="KW-1185">Reference proteome</keyword>
<dbReference type="EMBL" id="JASJQH010000055">
    <property type="protein sequence ID" value="KAK9767766.1"/>
    <property type="molecule type" value="Genomic_DNA"/>
</dbReference>
<gene>
    <name evidence="11" type="ORF">K7432_002149</name>
</gene>
<reference evidence="11 12" key="1">
    <citation type="submission" date="2023-04" db="EMBL/GenBank/DDBJ databases">
        <title>Genome of Basidiobolus ranarum AG-B5.</title>
        <authorList>
            <person name="Stajich J.E."/>
            <person name="Carter-House D."/>
            <person name="Gryganskyi A."/>
        </authorList>
    </citation>
    <scope>NUCLEOTIDE SEQUENCE [LARGE SCALE GENOMIC DNA]</scope>
    <source>
        <strain evidence="11 12">AG-B5</strain>
    </source>
</reference>
<comment type="caution">
    <text evidence="11">The sequence shown here is derived from an EMBL/GenBank/DDBJ whole genome shotgun (WGS) entry which is preliminary data.</text>
</comment>
<dbReference type="InterPro" id="IPR013517">
    <property type="entry name" value="FG-GAP"/>
</dbReference>
<evidence type="ECO:0000256" key="4">
    <source>
        <dbReference type="ARBA" id="ARBA00022729"/>
    </source>
</evidence>
<comment type="similarity">
    <text evidence="2">Belongs to the TIP family.</text>
</comment>
<evidence type="ECO:0000313" key="11">
    <source>
        <dbReference type="EMBL" id="KAK9767766.1"/>
    </source>
</evidence>
<dbReference type="InterPro" id="IPR028994">
    <property type="entry name" value="Integrin_alpha_N"/>
</dbReference>
<protein>
    <recommendedName>
        <fullName evidence="10">T-cell immunomodulatory protein TIP C2 domain-containing protein</fullName>
    </recommendedName>
</protein>
<evidence type="ECO:0000256" key="1">
    <source>
        <dbReference type="ARBA" id="ARBA00004479"/>
    </source>
</evidence>
<accession>A0ABR2X207</accession>
<feature type="signal peptide" evidence="9">
    <location>
        <begin position="1"/>
        <end position="25"/>
    </location>
</feature>
<evidence type="ECO:0000256" key="3">
    <source>
        <dbReference type="ARBA" id="ARBA00022692"/>
    </source>
</evidence>
<sequence length="666" mass="73383">MRFVSWNPQVLLILVSALFPSDTWARPKFSTNGLGLIDVGLNAIGGTIVAFGDFNEDKFTDVVVLSGDQSSVTVYLWHHETYKFIQSSSLEIKIDQAAADGFIITNAVTGDFNYDGKLDVLLMGQKNPAKDEDLLMRLYLGNGENEFSQSYTTLPSATLAQPIALDYDGNMRTDLIGYPSDKPTQLSIWKNTVTNDPAKLFEVIPFTPAGGQVCKISNPHSNAFIDLDGDCLADLFVTCKDTDSGPTLFQVWTNNKNGQFKLGQQGTLPDGAGPVSFADMDGDGTMDMIFPVCPNGADCTIHIVYNQQKPLCNKSNQSNCRKVGELCQSDANFKFDLDTSDNNSGHVVVAVKDIGITDPIMTRDGDFNGILPVPLRIGDYNLDGHPDILLVTSQGKGASQLHLLQNEPCNSKHCPQAAINANRRTLIAVSSGLDDLNKITNPKAGAFFDIDEDGTLDFLVLSSSNSDNHLASRSASFLYNNFFNDAFFMKTLVLNGVCPSWCGLEESHPNTKPYGVSYPGATFKYTVIDTNGNKRATQVSQLFQSGYCSLQTPYNLFGLGRTNNYIENLFVGTTRNQSQHFNSWQGVIPNSQLIIIPYQPQDTTTPSSWSLELYISPSGYAKWVLLVLVVTMVILTIIIYILNRMEKKEDELERRKDLHIINFDAL</sequence>
<dbReference type="InterPro" id="IPR057089">
    <property type="entry name" value="C2_TIP"/>
</dbReference>
<dbReference type="PANTHER" id="PTHR13412">
    <property type="entry name" value="T-CELL IMMUNOMODULATORY PROTEIN HOMOLOG"/>
    <property type="match status" value="1"/>
</dbReference>
<keyword evidence="4 9" id="KW-0732">Signal</keyword>
<dbReference type="SUPFAM" id="SSF69318">
    <property type="entry name" value="Integrin alpha N-terminal domain"/>
    <property type="match status" value="2"/>
</dbReference>
<keyword evidence="7" id="KW-0325">Glycoprotein</keyword>
<dbReference type="InterPro" id="IPR024881">
    <property type="entry name" value="Tip"/>
</dbReference>
<proteinExistence type="inferred from homology"/>
<dbReference type="Proteomes" id="UP001479436">
    <property type="component" value="Unassembled WGS sequence"/>
</dbReference>
<evidence type="ECO:0000256" key="2">
    <source>
        <dbReference type="ARBA" id="ARBA00006496"/>
    </source>
</evidence>
<evidence type="ECO:0000256" key="5">
    <source>
        <dbReference type="ARBA" id="ARBA00022989"/>
    </source>
</evidence>
<dbReference type="Gene3D" id="2.130.10.130">
    <property type="entry name" value="Integrin alpha, N-terminal"/>
    <property type="match status" value="1"/>
</dbReference>
<name>A0ABR2X207_9FUNG</name>
<evidence type="ECO:0000256" key="6">
    <source>
        <dbReference type="ARBA" id="ARBA00023136"/>
    </source>
</evidence>
<evidence type="ECO:0000259" key="10">
    <source>
        <dbReference type="Pfam" id="PF23122"/>
    </source>
</evidence>